<gene>
    <name evidence="1" type="ORF">OED52_01320</name>
</gene>
<proteinExistence type="predicted"/>
<dbReference type="EMBL" id="CP107551">
    <property type="protein sequence ID" value="UYP19251.1"/>
    <property type="molecule type" value="Genomic_DNA"/>
</dbReference>
<evidence type="ECO:0000313" key="1">
    <source>
        <dbReference type="EMBL" id="UYP19251.1"/>
    </source>
</evidence>
<reference evidence="1" key="1">
    <citation type="submission" date="2022-10" db="EMBL/GenBank/DDBJ databases">
        <title>Rhodococcus ferula Z13 complete genome.</title>
        <authorList>
            <person name="Long X."/>
            <person name="Zang M."/>
        </authorList>
    </citation>
    <scope>NUCLEOTIDE SEQUENCE</scope>
    <source>
        <strain evidence="1">Z13</strain>
    </source>
</reference>
<name>A0ACD4DGU6_9NOCA</name>
<protein>
    <submittedName>
        <fullName evidence="1">DUF1275 domain-containing protein</fullName>
    </submittedName>
</protein>
<evidence type="ECO:0000313" key="2">
    <source>
        <dbReference type="Proteomes" id="UP001156484"/>
    </source>
</evidence>
<keyword evidence="2" id="KW-1185">Reference proteome</keyword>
<accession>A0ACD4DGU6</accession>
<dbReference type="Proteomes" id="UP001156484">
    <property type="component" value="Chromosome"/>
</dbReference>
<organism evidence="1 2">
    <name type="scientific">Rhodococcus sacchari</name>
    <dbReference type="NCBI Taxonomy" id="2962047"/>
    <lineage>
        <taxon>Bacteria</taxon>
        <taxon>Bacillati</taxon>
        <taxon>Actinomycetota</taxon>
        <taxon>Actinomycetes</taxon>
        <taxon>Mycobacteriales</taxon>
        <taxon>Nocardiaceae</taxon>
        <taxon>Rhodococcus</taxon>
    </lineage>
</organism>
<sequence>MVGYGKQLQGVAIALSSLAGFVDALGFITLGGVFVSFMSGNSTRLAVGASQSAWGTVGLIGGIIAVFVLGVILGSVVAELTDHDRRTRKTAVLVTVTALLTVGAVSEFLGWTAVAVIAMTLAMGTENSVFRRGGETTVALTYMTGALVKIGQRVAAAFFGGPRWSWLPYLGLWGGLMTGAVIGAFAHQAIGLHALWIAAAFAAALTVAVRLLPSDALATDA</sequence>